<evidence type="ECO:0000313" key="5">
    <source>
        <dbReference type="EMBL" id="KGR89515.1"/>
    </source>
</evidence>
<name>A0A0A3J1A8_9BACL</name>
<evidence type="ECO:0000256" key="2">
    <source>
        <dbReference type="ARBA" id="ARBA00023125"/>
    </source>
</evidence>
<dbReference type="eggNOG" id="COG2186">
    <property type="taxonomic scope" value="Bacteria"/>
</dbReference>
<feature type="domain" description="HTH gntR-type" evidence="4">
    <location>
        <begin position="1"/>
        <end position="65"/>
    </location>
</feature>
<dbReference type="PANTHER" id="PTHR43537">
    <property type="entry name" value="TRANSCRIPTIONAL REGULATOR, GNTR FAMILY"/>
    <property type="match status" value="1"/>
</dbReference>
<dbReference type="Gene3D" id="1.10.10.10">
    <property type="entry name" value="Winged helix-like DNA-binding domain superfamily/Winged helix DNA-binding domain"/>
    <property type="match status" value="1"/>
</dbReference>
<dbReference type="SUPFAM" id="SSF48008">
    <property type="entry name" value="GntR ligand-binding domain-like"/>
    <property type="match status" value="1"/>
</dbReference>
<keyword evidence="3" id="KW-0804">Transcription</keyword>
<keyword evidence="1" id="KW-0805">Transcription regulation</keyword>
<dbReference type="GO" id="GO:0003677">
    <property type="term" value="F:DNA binding"/>
    <property type="evidence" value="ECO:0007669"/>
    <property type="project" value="UniProtKB-KW"/>
</dbReference>
<dbReference type="InterPro" id="IPR008920">
    <property type="entry name" value="TF_FadR/GntR_C"/>
</dbReference>
<dbReference type="SMART" id="SM00345">
    <property type="entry name" value="HTH_GNTR"/>
    <property type="match status" value="1"/>
</dbReference>
<evidence type="ECO:0000313" key="6">
    <source>
        <dbReference type="Proteomes" id="UP000030595"/>
    </source>
</evidence>
<protein>
    <recommendedName>
        <fullName evidence="4">HTH gntR-type domain-containing protein</fullName>
    </recommendedName>
</protein>
<dbReference type="InterPro" id="IPR036390">
    <property type="entry name" value="WH_DNA-bd_sf"/>
</dbReference>
<dbReference type="CDD" id="cd07377">
    <property type="entry name" value="WHTH_GntR"/>
    <property type="match status" value="1"/>
</dbReference>
<keyword evidence="2" id="KW-0238">DNA-binding</keyword>
<dbReference type="OrthoDB" id="149756at2"/>
<dbReference type="PRINTS" id="PR00035">
    <property type="entry name" value="HTHGNTR"/>
</dbReference>
<proteinExistence type="predicted"/>
<reference evidence="5 6" key="1">
    <citation type="submission" date="2014-02" db="EMBL/GenBank/DDBJ databases">
        <title>Draft genome sequence of Lysinibacillus massiliensis CCUG 49529.</title>
        <authorList>
            <person name="Zhang F."/>
            <person name="Wang G."/>
            <person name="Zhang L."/>
        </authorList>
    </citation>
    <scope>NUCLEOTIDE SEQUENCE [LARGE SCALE GENOMIC DNA]</scope>
    <source>
        <strain evidence="5 6">CCUG 49529</strain>
    </source>
</reference>
<evidence type="ECO:0000259" key="4">
    <source>
        <dbReference type="PROSITE" id="PS50949"/>
    </source>
</evidence>
<dbReference type="Pfam" id="PF00392">
    <property type="entry name" value="GntR"/>
    <property type="match status" value="1"/>
</dbReference>
<evidence type="ECO:0000256" key="1">
    <source>
        <dbReference type="ARBA" id="ARBA00023015"/>
    </source>
</evidence>
<dbReference type="InterPro" id="IPR011711">
    <property type="entry name" value="GntR_C"/>
</dbReference>
<dbReference type="Pfam" id="PF07729">
    <property type="entry name" value="FCD"/>
    <property type="match status" value="1"/>
</dbReference>
<dbReference type="PROSITE" id="PS50949">
    <property type="entry name" value="HTH_GNTR"/>
    <property type="match status" value="1"/>
</dbReference>
<dbReference type="PANTHER" id="PTHR43537:SF5">
    <property type="entry name" value="UXU OPERON TRANSCRIPTIONAL REGULATOR"/>
    <property type="match status" value="1"/>
</dbReference>
<dbReference type="GO" id="GO:0003700">
    <property type="term" value="F:DNA-binding transcription factor activity"/>
    <property type="evidence" value="ECO:0007669"/>
    <property type="project" value="InterPro"/>
</dbReference>
<organism evidence="5 6">
    <name type="scientific">Ureibacillus massiliensis 4400831 = CIP 108448 = CCUG 49529</name>
    <dbReference type="NCBI Taxonomy" id="1211035"/>
    <lineage>
        <taxon>Bacteria</taxon>
        <taxon>Bacillati</taxon>
        <taxon>Bacillota</taxon>
        <taxon>Bacilli</taxon>
        <taxon>Bacillales</taxon>
        <taxon>Caryophanaceae</taxon>
        <taxon>Ureibacillus</taxon>
    </lineage>
</organism>
<dbReference type="Proteomes" id="UP000030595">
    <property type="component" value="Unassembled WGS sequence"/>
</dbReference>
<dbReference type="SUPFAM" id="SSF46785">
    <property type="entry name" value="Winged helix' DNA-binding domain"/>
    <property type="match status" value="1"/>
</dbReference>
<gene>
    <name evidence="5" type="ORF">CD30_16585</name>
</gene>
<dbReference type="InterPro" id="IPR000524">
    <property type="entry name" value="Tscrpt_reg_HTH_GntR"/>
</dbReference>
<evidence type="ECO:0000256" key="3">
    <source>
        <dbReference type="ARBA" id="ARBA00023163"/>
    </source>
</evidence>
<dbReference type="InterPro" id="IPR036388">
    <property type="entry name" value="WH-like_DNA-bd_sf"/>
</dbReference>
<dbReference type="Gene3D" id="1.20.120.530">
    <property type="entry name" value="GntR ligand-binding domain-like"/>
    <property type="match status" value="1"/>
</dbReference>
<dbReference type="EMBL" id="JPVQ01000043">
    <property type="protein sequence ID" value="KGR89515.1"/>
    <property type="molecule type" value="Genomic_DNA"/>
</dbReference>
<dbReference type="SMART" id="SM00895">
    <property type="entry name" value="FCD"/>
    <property type="match status" value="1"/>
</dbReference>
<comment type="caution">
    <text evidence="5">The sequence shown here is derived from an EMBL/GenBank/DDBJ whole genome shotgun (WGS) entry which is preliminary data.</text>
</comment>
<sequence>MSIAAELERQIIEGIYKEGDKLPSERELTVEYKVSRNVIRQAITKLREKGLLTVKPGKGAYITELKDSIVGDSLIKIMNKYNYKPEELLEVREELELIIIRKSIEKAEKANIEQLKQINRKIENNTTSFKEFLDDDYKFHMVLAESTQNPIFPILIRSFLNTTDYFSFSVSMFIKDFTDVLNVVTEHHRKLIEAIENKNEKVAVSIMREHMNLTREKIAIFYR</sequence>
<keyword evidence="6" id="KW-1185">Reference proteome</keyword>
<dbReference type="AlphaFoldDB" id="A0A0A3J1A8"/>
<accession>A0A0A3J1A8</accession>